<keyword evidence="3" id="KW-1185">Reference proteome</keyword>
<protein>
    <recommendedName>
        <fullName evidence="4">Transmembrane protein</fullName>
    </recommendedName>
</protein>
<keyword evidence="1" id="KW-0812">Transmembrane</keyword>
<evidence type="ECO:0000313" key="3">
    <source>
        <dbReference type="Proteomes" id="UP000024404"/>
    </source>
</evidence>
<keyword evidence="1" id="KW-0472">Membrane</keyword>
<organism evidence="2 3">
    <name type="scientific">Onchocerca volvulus</name>
    <dbReference type="NCBI Taxonomy" id="6282"/>
    <lineage>
        <taxon>Eukaryota</taxon>
        <taxon>Metazoa</taxon>
        <taxon>Ecdysozoa</taxon>
        <taxon>Nematoda</taxon>
        <taxon>Chromadorea</taxon>
        <taxon>Rhabditida</taxon>
        <taxon>Spirurina</taxon>
        <taxon>Spiruromorpha</taxon>
        <taxon>Filarioidea</taxon>
        <taxon>Onchocercidae</taxon>
        <taxon>Onchocerca</taxon>
    </lineage>
</organism>
<reference evidence="3" key="1">
    <citation type="submission" date="2013-10" db="EMBL/GenBank/DDBJ databases">
        <title>Genome sequencing of Onchocerca volvulus.</title>
        <authorList>
            <person name="Cotton J."/>
            <person name="Tsai J."/>
            <person name="Stanley E."/>
            <person name="Tracey A."/>
            <person name="Holroyd N."/>
            <person name="Lustigman S."/>
            <person name="Berriman M."/>
        </authorList>
    </citation>
    <scope>NUCLEOTIDE SEQUENCE</scope>
</reference>
<proteinExistence type="predicted"/>
<sequence>MELLENGRLQSNGNETQILSQNYNPESNENISEEKNRTEYLKENFSVKLEKYLHLKEQYYCCCSINIWMLTIAAFTIITAIKTQIALLVNEGFAGGVIHFILIFPVWISGILAIFAYICEIPLLISPFIIYLVISAYFIIFFTIFGIQIITLVELYIAFRWYINAEALKKIEESAEKKD</sequence>
<dbReference type="EMBL" id="CMVM020000057">
    <property type="status" value="NOT_ANNOTATED_CDS"/>
    <property type="molecule type" value="Genomic_DNA"/>
</dbReference>
<dbReference type="AlphaFoldDB" id="A0A8R1XWM4"/>
<accession>A0A8R1XWM4</accession>
<dbReference type="Proteomes" id="UP000024404">
    <property type="component" value="Unassembled WGS sequence"/>
</dbReference>
<evidence type="ECO:0000313" key="2">
    <source>
        <dbReference type="EnsemblMetazoa" id="OVOC1813.1"/>
    </source>
</evidence>
<evidence type="ECO:0008006" key="4">
    <source>
        <dbReference type="Google" id="ProtNLM"/>
    </source>
</evidence>
<feature type="transmembrane region" description="Helical" evidence="1">
    <location>
        <begin position="93"/>
        <end position="118"/>
    </location>
</feature>
<dbReference type="EnsemblMetazoa" id="OVOC1813.1">
    <property type="protein sequence ID" value="OVOC1813.1"/>
    <property type="gene ID" value="WBGene00238622"/>
</dbReference>
<reference evidence="2" key="2">
    <citation type="submission" date="2022-06" db="UniProtKB">
        <authorList>
            <consortium name="EnsemblMetazoa"/>
        </authorList>
    </citation>
    <scope>IDENTIFICATION</scope>
</reference>
<feature type="transmembrane region" description="Helical" evidence="1">
    <location>
        <begin position="59"/>
        <end position="81"/>
    </location>
</feature>
<keyword evidence="1" id="KW-1133">Transmembrane helix</keyword>
<name>A0A8R1XWM4_ONCVO</name>
<feature type="transmembrane region" description="Helical" evidence="1">
    <location>
        <begin position="130"/>
        <end position="159"/>
    </location>
</feature>
<evidence type="ECO:0000256" key="1">
    <source>
        <dbReference type="SAM" id="Phobius"/>
    </source>
</evidence>